<dbReference type="eggNOG" id="COG5492">
    <property type="taxonomic scope" value="Bacteria"/>
</dbReference>
<keyword evidence="3" id="KW-1185">Reference proteome</keyword>
<name>B0TDZ5_HELMI</name>
<sequence length="636" mass="69673">MKLFPNWRNSSGMTLLEVLISLALFSIVTAGIFSLLNGNNNVFFRETLNAHLRQESRTSVNQILKTIQEAHDEDIEVDPRGLWMRIDSPGKPETLYELTASADDPSYYDLYINKTRLPVKVLSSGNKFFIKDDLTKMVTVNLTYLDDATQTADTGPTLALKASVLPRLSKPISDITKTLWKIITCPEEISLQVGETVGFPFQAFSVYSNGAVEDITSAVTPVISDPTIVTLTSGSITGLTPGTATIYVSYQGFSASTKVNVTGASIEAISIEPQTVHLQVGQTIDFSIEVKAKYADGRITDITSQVEPTVSDQSIIALEQGKITGKKSGIAYVIVSYQGLSAQTTVTVTGDPLKEYILRQEAPLFLFGNKLSVTGSSRVNGTDATALIKDQIDNKNTSVPFGDAVDVNTKIIFIDDHLYFDGGSNKIGLQDNTSKTYIKGNLTTWNGRHELYGDIYVAGNYRLKDAIVYGNIYVNGNLELGWTPTIKGTIYYTGTLTVPNNYDSSIVKKTKKVTGLDDFQIPNFSIPNLQQDSWYFSRGYTSDPTMKNNMKYFGNSISFKNWGDPYCNNVTIASKGNITLQGNLHFSGILFAPNGKVTIEDSCTFQGIIVANQVSVTGNAGVTFQRIIDDESKLPF</sequence>
<evidence type="ECO:0000313" key="3">
    <source>
        <dbReference type="Proteomes" id="UP000008550"/>
    </source>
</evidence>
<feature type="domain" description="BIG2" evidence="1">
    <location>
        <begin position="178"/>
        <end position="260"/>
    </location>
</feature>
<dbReference type="HOGENOM" id="CLU_430091_0_0_9"/>
<dbReference type="EMBL" id="CP000930">
    <property type="protein sequence ID" value="ABZ82858.1"/>
    <property type="molecule type" value="Genomic_DNA"/>
</dbReference>
<dbReference type="RefSeq" id="WP_012281694.1">
    <property type="nucleotide sequence ID" value="NC_010337.2"/>
</dbReference>
<dbReference type="Proteomes" id="UP000008550">
    <property type="component" value="Chromosome"/>
</dbReference>
<dbReference type="KEGG" id="hmo:HM1_0239"/>
<evidence type="ECO:0000313" key="2">
    <source>
        <dbReference type="EMBL" id="ABZ82858.1"/>
    </source>
</evidence>
<dbReference type="SMART" id="SM00635">
    <property type="entry name" value="BID_2"/>
    <property type="match status" value="2"/>
</dbReference>
<gene>
    <name evidence="2" type="ORF">HM1_0239</name>
</gene>
<dbReference type="InterPro" id="IPR003343">
    <property type="entry name" value="Big_2"/>
</dbReference>
<evidence type="ECO:0000259" key="1">
    <source>
        <dbReference type="SMART" id="SM00635"/>
    </source>
</evidence>
<dbReference type="AlphaFoldDB" id="B0TDZ5"/>
<protein>
    <recommendedName>
        <fullName evidence="1">BIG2 domain-containing protein</fullName>
    </recommendedName>
</protein>
<reference evidence="2 3" key="1">
    <citation type="journal article" date="2008" name="J. Bacteriol.">
        <title>The genome of Heliobacterium modesticaldum, a phototrophic representative of the Firmicutes containing the simplest photosynthetic apparatus.</title>
        <authorList>
            <person name="Sattley W.M."/>
            <person name="Madigan M.T."/>
            <person name="Swingley W.D."/>
            <person name="Cheung P.C."/>
            <person name="Clocksin K.M."/>
            <person name="Conrad A.L."/>
            <person name="Dejesa L.C."/>
            <person name="Honchak B.M."/>
            <person name="Jung D.O."/>
            <person name="Karbach L.E."/>
            <person name="Kurdoglu A."/>
            <person name="Lahiri S."/>
            <person name="Mastrian S.D."/>
            <person name="Page L.E."/>
            <person name="Taylor H.L."/>
            <person name="Wang Z.T."/>
            <person name="Raymond J."/>
            <person name="Chen M."/>
            <person name="Blankenship R.E."/>
            <person name="Touchman J.W."/>
        </authorList>
    </citation>
    <scope>NUCLEOTIDE SEQUENCE [LARGE SCALE GENOMIC DNA]</scope>
    <source>
        <strain evidence="3">ATCC 51547 / Ice1</strain>
    </source>
</reference>
<dbReference type="Pfam" id="PF07963">
    <property type="entry name" value="N_methyl"/>
    <property type="match status" value="1"/>
</dbReference>
<feature type="domain" description="BIG2" evidence="1">
    <location>
        <begin position="265"/>
        <end position="347"/>
    </location>
</feature>
<dbReference type="Gene3D" id="2.60.40.1080">
    <property type="match status" value="2"/>
</dbReference>
<accession>B0TDZ5</accession>
<dbReference type="InterPro" id="IPR012902">
    <property type="entry name" value="N_methyl_site"/>
</dbReference>
<proteinExistence type="predicted"/>
<organism evidence="2 3">
    <name type="scientific">Heliobacterium modesticaldum (strain ATCC 51547 / Ice1)</name>
    <dbReference type="NCBI Taxonomy" id="498761"/>
    <lineage>
        <taxon>Bacteria</taxon>
        <taxon>Bacillati</taxon>
        <taxon>Bacillota</taxon>
        <taxon>Clostridia</taxon>
        <taxon>Eubacteriales</taxon>
        <taxon>Heliobacteriaceae</taxon>
        <taxon>Heliomicrobium</taxon>
    </lineage>
</organism>
<dbReference type="eggNOG" id="COG4966">
    <property type="taxonomic scope" value="Bacteria"/>
</dbReference>
<dbReference type="OrthoDB" id="2080124at2"/>
<dbReference type="NCBIfam" id="TIGR02532">
    <property type="entry name" value="IV_pilin_GFxxxE"/>
    <property type="match status" value="1"/>
</dbReference>
<dbReference type="PROSITE" id="PS00409">
    <property type="entry name" value="PROKAR_NTER_METHYL"/>
    <property type="match status" value="1"/>
</dbReference>
<dbReference type="STRING" id="498761.HM1_0239"/>